<feature type="transmembrane region" description="Helical" evidence="3">
    <location>
        <begin position="165"/>
        <end position="187"/>
    </location>
</feature>
<feature type="region of interest" description="Disordered" evidence="2">
    <location>
        <begin position="205"/>
        <end position="238"/>
    </location>
</feature>
<accession>A9U3G0</accession>
<feature type="signal peptide" evidence="4">
    <location>
        <begin position="1"/>
        <end position="25"/>
    </location>
</feature>
<dbReference type="SMART" id="SM00181">
    <property type="entry name" value="EGF"/>
    <property type="match status" value="2"/>
</dbReference>
<dbReference type="RefSeq" id="XP_024360034.1">
    <property type="nucleotide sequence ID" value="XM_024504266.2"/>
</dbReference>
<dbReference type="Gene3D" id="2.10.25.10">
    <property type="entry name" value="Laminin"/>
    <property type="match status" value="1"/>
</dbReference>
<keyword evidence="3" id="KW-0472">Membrane</keyword>
<evidence type="ECO:0000313" key="6">
    <source>
        <dbReference type="EMBL" id="EDQ49808.1"/>
    </source>
</evidence>
<dbReference type="Proteomes" id="UP000006727">
    <property type="component" value="Chromosome 21"/>
</dbReference>
<dbReference type="EnsemblPlants" id="Pp3c21_8250V3.3">
    <property type="protein sequence ID" value="Pp3c21_8250V3.3"/>
    <property type="gene ID" value="Pp3c21_8250"/>
</dbReference>
<dbReference type="OMA" id="WRGSANC"/>
<dbReference type="Gramene" id="Pp3c21_8250V3.4">
    <property type="protein sequence ID" value="Pp3c21_8250V3.4"/>
    <property type="gene ID" value="Pp3c21_8250"/>
</dbReference>
<dbReference type="RefSeq" id="XP_073386045.1">
    <property type="nucleotide sequence ID" value="XM_073529944.1"/>
</dbReference>
<dbReference type="eggNOG" id="ENOG502RY2Q">
    <property type="taxonomic scope" value="Eukaryota"/>
</dbReference>
<dbReference type="OrthoDB" id="283575at2759"/>
<protein>
    <submittedName>
        <fullName evidence="6">Predicted protein</fullName>
    </submittedName>
</protein>
<dbReference type="AlphaFoldDB" id="A9U3G0"/>
<proteinExistence type="predicted"/>
<organism>
    <name type="scientific">Physcomitrium patens</name>
    <name type="common">Spreading-leaved earth moss</name>
    <name type="synonym">Physcomitrella patens</name>
    <dbReference type="NCBI Taxonomy" id="3218"/>
    <lineage>
        <taxon>Eukaryota</taxon>
        <taxon>Viridiplantae</taxon>
        <taxon>Streptophyta</taxon>
        <taxon>Embryophyta</taxon>
        <taxon>Bryophyta</taxon>
        <taxon>Bryophytina</taxon>
        <taxon>Bryopsida</taxon>
        <taxon>Funariidae</taxon>
        <taxon>Funariales</taxon>
        <taxon>Funariaceae</taxon>
        <taxon>Physcomitrium</taxon>
    </lineage>
</organism>
<dbReference type="PROSITE" id="PS01186">
    <property type="entry name" value="EGF_2"/>
    <property type="match status" value="2"/>
</dbReference>
<feature type="compositionally biased region" description="Acidic residues" evidence="2">
    <location>
        <begin position="213"/>
        <end position="226"/>
    </location>
</feature>
<sequence>MKFSNWNRLFLVLVLLAQTLVFTSTQEEKPSCDLRCKTGVCNYDGSCHCVQATLGGPLNFFGGQFCDLPSHYCSESPDLSFWCVDNNNNSTCGKKEDGTPTCICQLGYSGDRCEFAGTLCGVGYCYNNATCVDGKSCDCPLGWQGNANCTLATPEKSSSGSGIKWWGGLLITGAVVAAISVAVAFGLKKYKEKMDGVNRFNELKKSQMRGGAESDDDDAYDSDPYEEGGKRSRTTPQL</sequence>
<dbReference type="PROSITE" id="PS50026">
    <property type="entry name" value="EGF_3"/>
    <property type="match status" value="2"/>
</dbReference>
<evidence type="ECO:0000313" key="7">
    <source>
        <dbReference type="EMBL" id="PNR31757.1"/>
    </source>
</evidence>
<evidence type="ECO:0000313" key="9">
    <source>
        <dbReference type="Proteomes" id="UP000006727"/>
    </source>
</evidence>
<evidence type="ECO:0000259" key="5">
    <source>
        <dbReference type="PROSITE" id="PS50026"/>
    </source>
</evidence>
<reference evidence="7 9" key="2">
    <citation type="journal article" date="2018" name="Plant J.">
        <title>The Physcomitrella patens chromosome-scale assembly reveals moss genome structure and evolution.</title>
        <authorList>
            <person name="Lang D."/>
            <person name="Ullrich K.K."/>
            <person name="Murat F."/>
            <person name="Fuchs J."/>
            <person name="Jenkins J."/>
            <person name="Haas F.B."/>
            <person name="Piednoel M."/>
            <person name="Gundlach H."/>
            <person name="Van Bel M."/>
            <person name="Meyberg R."/>
            <person name="Vives C."/>
            <person name="Morata J."/>
            <person name="Symeonidi A."/>
            <person name="Hiss M."/>
            <person name="Muchero W."/>
            <person name="Kamisugi Y."/>
            <person name="Saleh O."/>
            <person name="Blanc G."/>
            <person name="Decker E.L."/>
            <person name="van Gessel N."/>
            <person name="Grimwood J."/>
            <person name="Hayes R.D."/>
            <person name="Graham S.W."/>
            <person name="Gunter L.E."/>
            <person name="McDaniel S.F."/>
            <person name="Hoernstein S.N.W."/>
            <person name="Larsson A."/>
            <person name="Li F.W."/>
            <person name="Perroud P.F."/>
            <person name="Phillips J."/>
            <person name="Ranjan P."/>
            <person name="Rokshar D.S."/>
            <person name="Rothfels C.J."/>
            <person name="Schneider L."/>
            <person name="Shu S."/>
            <person name="Stevenson D.W."/>
            <person name="Thummler F."/>
            <person name="Tillich M."/>
            <person name="Villarreal Aguilar J.C."/>
            <person name="Widiez T."/>
            <person name="Wong G.K."/>
            <person name="Wymore A."/>
            <person name="Zhang Y."/>
            <person name="Zimmer A.D."/>
            <person name="Quatrano R.S."/>
            <person name="Mayer K.F.X."/>
            <person name="Goodstein D."/>
            <person name="Casacuberta J.M."/>
            <person name="Vandepoele K."/>
            <person name="Reski R."/>
            <person name="Cuming A.C."/>
            <person name="Tuskan G.A."/>
            <person name="Maumus F."/>
            <person name="Salse J."/>
            <person name="Schmutz J."/>
            <person name="Rensing S.A."/>
        </authorList>
    </citation>
    <scope>NUCLEOTIDE SEQUENCE [LARGE SCALE GENOMIC DNA]</scope>
    <source>
        <strain evidence="8 9">cv. Gransden 2004</strain>
    </source>
</reference>
<dbReference type="EMBL" id="DS545345">
    <property type="protein sequence ID" value="EDQ49808.1"/>
    <property type="molecule type" value="Genomic_DNA"/>
</dbReference>
<keyword evidence="3" id="KW-1133">Transmembrane helix</keyword>
<feature type="domain" description="EGF-like" evidence="5">
    <location>
        <begin position="79"/>
        <end position="114"/>
    </location>
</feature>
<dbReference type="STRING" id="3218.A9U3G0"/>
<gene>
    <name evidence="8" type="primary">LOC112274596</name>
    <name evidence="7" type="ORF">PHYPA_025880</name>
    <name evidence="6" type="ORF">PHYPADRAFT_173469</name>
</gene>
<evidence type="ECO:0000256" key="4">
    <source>
        <dbReference type="SAM" id="SignalP"/>
    </source>
</evidence>
<dbReference type="RefSeq" id="XP_024360033.1">
    <property type="nucleotide sequence ID" value="XM_024504265.2"/>
</dbReference>
<dbReference type="HOGENOM" id="CLU_081434_0_0_1"/>
<dbReference type="PROSITE" id="PS00022">
    <property type="entry name" value="EGF_1"/>
    <property type="match status" value="1"/>
</dbReference>
<feature type="disulfide bond" evidence="1">
    <location>
        <begin position="104"/>
        <end position="113"/>
    </location>
</feature>
<reference evidence="6 9" key="1">
    <citation type="journal article" date="2008" name="Science">
        <title>The Physcomitrella genome reveals evolutionary insights into the conquest of land by plants.</title>
        <authorList>
            <person name="Rensing S."/>
            <person name="Lang D."/>
            <person name="Zimmer A."/>
            <person name="Terry A."/>
            <person name="Salamov A."/>
            <person name="Shapiro H."/>
            <person name="Nishiyama T."/>
            <person name="Perroud P.-F."/>
            <person name="Lindquist E."/>
            <person name="Kamisugi Y."/>
            <person name="Tanahashi T."/>
            <person name="Sakakibara K."/>
            <person name="Fujita T."/>
            <person name="Oishi K."/>
            <person name="Shin-I T."/>
            <person name="Kuroki Y."/>
            <person name="Toyoda A."/>
            <person name="Suzuki Y."/>
            <person name="Hashimoto A."/>
            <person name="Yamaguchi K."/>
            <person name="Sugano A."/>
            <person name="Kohara Y."/>
            <person name="Fujiyama A."/>
            <person name="Anterola A."/>
            <person name="Aoki S."/>
            <person name="Ashton N."/>
            <person name="Barbazuk W.B."/>
            <person name="Barker E."/>
            <person name="Bennetzen J."/>
            <person name="Bezanilla M."/>
            <person name="Blankenship R."/>
            <person name="Cho S.H."/>
            <person name="Dutcher S."/>
            <person name="Estelle M."/>
            <person name="Fawcett J.A."/>
            <person name="Gundlach H."/>
            <person name="Hanada K."/>
            <person name="Heyl A."/>
            <person name="Hicks K.A."/>
            <person name="Hugh J."/>
            <person name="Lohr M."/>
            <person name="Mayer K."/>
            <person name="Melkozernov A."/>
            <person name="Murata T."/>
            <person name="Nelson D."/>
            <person name="Pils B."/>
            <person name="Prigge M."/>
            <person name="Reiss B."/>
            <person name="Renner T."/>
            <person name="Rombauts S."/>
            <person name="Rushton P."/>
            <person name="Sanderfoot A."/>
            <person name="Schween G."/>
            <person name="Shiu S.-H."/>
            <person name="Stueber K."/>
            <person name="Theodoulou F.L."/>
            <person name="Tu H."/>
            <person name="Van de Peer Y."/>
            <person name="Verrier P.J."/>
            <person name="Waters E."/>
            <person name="Wood A."/>
            <person name="Yang L."/>
            <person name="Cove D."/>
            <person name="Cuming A."/>
            <person name="Hasebe M."/>
            <person name="Lucas S."/>
            <person name="Mishler D.B."/>
            <person name="Reski R."/>
            <person name="Grigoriev I."/>
            <person name="Quatrano R.S."/>
            <person name="Boore J.L."/>
        </authorList>
    </citation>
    <scope>NUCLEOTIDE SEQUENCE [LARGE SCALE GENOMIC DNA]</scope>
    <source>
        <strain evidence="8 9">cv. Gransden 2004</strain>
    </source>
</reference>
<evidence type="ECO:0000256" key="2">
    <source>
        <dbReference type="SAM" id="MobiDB-lite"/>
    </source>
</evidence>
<dbReference type="Gramene" id="Pp3c21_8250V3.1">
    <property type="protein sequence ID" value="Pp3c21_8250V3.1"/>
    <property type="gene ID" value="Pp3c21_8250"/>
</dbReference>
<feature type="chain" id="PRO_5014298015" evidence="4">
    <location>
        <begin position="26"/>
        <end position="238"/>
    </location>
</feature>
<dbReference type="Gramene" id="Pp3c21_8250V3.2">
    <property type="protein sequence ID" value="Pp3c21_8250V3.2"/>
    <property type="gene ID" value="Pp3c21_8250"/>
</dbReference>
<dbReference type="InterPro" id="IPR000742">
    <property type="entry name" value="EGF"/>
</dbReference>
<keyword evidence="3" id="KW-0812">Transmembrane</keyword>
<dbReference type="Gramene" id="Pp3c21_8250V3.3">
    <property type="protein sequence ID" value="Pp3c21_8250V3.3"/>
    <property type="gene ID" value="Pp3c21_8250"/>
</dbReference>
<feature type="domain" description="EGF-like" evidence="5">
    <location>
        <begin position="116"/>
        <end position="150"/>
    </location>
</feature>
<evidence type="ECO:0000256" key="3">
    <source>
        <dbReference type="SAM" id="Phobius"/>
    </source>
</evidence>
<dbReference type="PaxDb" id="3218-PP1S465_29V6.1"/>
<dbReference type="EnsemblPlants" id="Pp3c21_8250V3.1">
    <property type="protein sequence ID" value="Pp3c21_8250V3.1"/>
    <property type="gene ID" value="Pp3c21_8250"/>
</dbReference>
<name>A9U3G0_PHYPA</name>
<dbReference type="GeneID" id="112274596"/>
<dbReference type="EnsemblPlants" id="Pp3c21_8250V3.4">
    <property type="protein sequence ID" value="Pp3c21_8250V3.4"/>
    <property type="gene ID" value="Pp3c21_8250"/>
</dbReference>
<evidence type="ECO:0000256" key="1">
    <source>
        <dbReference type="PROSITE-ProRule" id="PRU00076"/>
    </source>
</evidence>
<keyword evidence="4" id="KW-0732">Signal</keyword>
<keyword evidence="1" id="KW-1015">Disulfide bond</keyword>
<keyword evidence="9" id="KW-1185">Reference proteome</keyword>
<dbReference type="Pfam" id="PF00008">
    <property type="entry name" value="EGF"/>
    <property type="match status" value="1"/>
</dbReference>
<keyword evidence="1" id="KW-0245">EGF-like domain</keyword>
<dbReference type="EMBL" id="ABEU02000021">
    <property type="protein sequence ID" value="PNR31757.1"/>
    <property type="molecule type" value="Genomic_DNA"/>
</dbReference>
<dbReference type="RefSeq" id="XP_073386046.1">
    <property type="nucleotide sequence ID" value="XM_073529945.1"/>
</dbReference>
<reference evidence="8" key="3">
    <citation type="submission" date="2020-12" db="UniProtKB">
        <authorList>
            <consortium name="EnsemblPlants"/>
        </authorList>
    </citation>
    <scope>IDENTIFICATION</scope>
</reference>
<dbReference type="EnsemblPlants" id="Pp3c21_8250V3.2">
    <property type="protein sequence ID" value="Pp3c21_8250V3.2"/>
    <property type="gene ID" value="Pp3c21_8250"/>
</dbReference>
<comment type="caution">
    <text evidence="1">Lacks conserved residue(s) required for the propagation of feature annotation.</text>
</comment>
<evidence type="ECO:0000313" key="8">
    <source>
        <dbReference type="EnsemblPlants" id="Pp3c21_8250V3.1"/>
    </source>
</evidence>